<evidence type="ECO:0000313" key="4">
    <source>
        <dbReference type="Proteomes" id="UP000184052"/>
    </source>
</evidence>
<dbReference type="InterPro" id="IPR011006">
    <property type="entry name" value="CheY-like_superfamily"/>
</dbReference>
<dbReference type="PANTHER" id="PTHR43228:SF8">
    <property type="entry name" value="TRANSCRIPTIONAL REGULATORY PROTEIN GLNL"/>
    <property type="match status" value="1"/>
</dbReference>
<dbReference type="EMBL" id="FQZL01000014">
    <property type="protein sequence ID" value="SHJ25609.1"/>
    <property type="molecule type" value="Genomic_DNA"/>
</dbReference>
<evidence type="ECO:0000313" key="3">
    <source>
        <dbReference type="EMBL" id="SHJ25609.1"/>
    </source>
</evidence>
<dbReference type="STRING" id="1121476.SAMN02745751_02106"/>
<dbReference type="PANTHER" id="PTHR43228">
    <property type="entry name" value="TWO-COMPONENT RESPONSE REGULATOR"/>
    <property type="match status" value="1"/>
</dbReference>
<dbReference type="InterPro" id="IPR013972">
    <property type="entry name" value="YcbB"/>
</dbReference>
<evidence type="ECO:0000259" key="2">
    <source>
        <dbReference type="PROSITE" id="PS50110"/>
    </source>
</evidence>
<dbReference type="SUPFAM" id="SSF52172">
    <property type="entry name" value="CheY-like"/>
    <property type="match status" value="1"/>
</dbReference>
<keyword evidence="4" id="KW-1185">Reference proteome</keyword>
<protein>
    <submittedName>
        <fullName evidence="3">Two-component system, response regulator YcbB</fullName>
    </submittedName>
</protein>
<dbReference type="PROSITE" id="PS50110">
    <property type="entry name" value="RESPONSE_REGULATORY"/>
    <property type="match status" value="1"/>
</dbReference>
<sequence length="298" mass="34074">MTMDTRIYIVDDDAVIRKLLKNIINEFNLGEIIGEADNGKDAVRDIKMARPDIVLVDLLLPDIDGISIVSTINEAGLGTSFIMISQVDTSEMIAQAYDSRVEFYIKKPINAREVYSVVNNVKEKRKMKKIIEDIDRAVSGVGALKEYLGGAEKDKASDRDKIRNIFYQLGIAGDTGGSDIVEIILMIRESRELDRLKKYKMYELYEGVSQKYSKRGIADLSARSIEQRVRRTIGKALKNIANLGIEDYESEIFNRYSNTLFDFEEVRNEMNYLQKRTKYNGKVNIKKFIEGIIIEINR</sequence>
<name>A0A1M6HTS1_9FIRM</name>
<dbReference type="InterPro" id="IPR052048">
    <property type="entry name" value="ST_Response_Regulator"/>
</dbReference>
<dbReference type="Pfam" id="PF08664">
    <property type="entry name" value="YcbB"/>
    <property type="match status" value="1"/>
</dbReference>
<evidence type="ECO:0000256" key="1">
    <source>
        <dbReference type="PROSITE-ProRule" id="PRU00169"/>
    </source>
</evidence>
<dbReference type="Proteomes" id="UP000184052">
    <property type="component" value="Unassembled WGS sequence"/>
</dbReference>
<dbReference type="Pfam" id="PF00072">
    <property type="entry name" value="Response_reg"/>
    <property type="match status" value="1"/>
</dbReference>
<accession>A0A1M6HTS1</accession>
<gene>
    <name evidence="3" type="ORF">SAMN02745751_02106</name>
</gene>
<proteinExistence type="predicted"/>
<feature type="modified residue" description="4-aspartylphosphate" evidence="1">
    <location>
        <position position="57"/>
    </location>
</feature>
<dbReference type="AlphaFoldDB" id="A0A1M6HTS1"/>
<organism evidence="3 4">
    <name type="scientific">Dethiosulfatibacter aminovorans DSM 17477</name>
    <dbReference type="NCBI Taxonomy" id="1121476"/>
    <lineage>
        <taxon>Bacteria</taxon>
        <taxon>Bacillati</taxon>
        <taxon>Bacillota</taxon>
        <taxon>Tissierellia</taxon>
        <taxon>Dethiosulfatibacter</taxon>
    </lineage>
</organism>
<feature type="domain" description="Response regulatory" evidence="2">
    <location>
        <begin position="6"/>
        <end position="122"/>
    </location>
</feature>
<reference evidence="3 4" key="1">
    <citation type="submission" date="2016-11" db="EMBL/GenBank/DDBJ databases">
        <authorList>
            <person name="Jaros S."/>
            <person name="Januszkiewicz K."/>
            <person name="Wedrychowicz H."/>
        </authorList>
    </citation>
    <scope>NUCLEOTIDE SEQUENCE [LARGE SCALE GENOMIC DNA]</scope>
    <source>
        <strain evidence="3 4">DSM 17477</strain>
    </source>
</reference>
<dbReference type="Gene3D" id="3.40.50.2300">
    <property type="match status" value="1"/>
</dbReference>
<keyword evidence="1" id="KW-0597">Phosphoprotein</keyword>
<dbReference type="GO" id="GO:0000160">
    <property type="term" value="P:phosphorelay signal transduction system"/>
    <property type="evidence" value="ECO:0007669"/>
    <property type="project" value="InterPro"/>
</dbReference>
<dbReference type="SMART" id="SM00448">
    <property type="entry name" value="REC"/>
    <property type="match status" value="1"/>
</dbReference>
<dbReference type="OrthoDB" id="1684633at2"/>
<dbReference type="InterPro" id="IPR001789">
    <property type="entry name" value="Sig_transdc_resp-reg_receiver"/>
</dbReference>